<dbReference type="InterPro" id="IPR036179">
    <property type="entry name" value="Ig-like_dom_sf"/>
</dbReference>
<dbReference type="GO" id="GO:0043005">
    <property type="term" value="C:neuron projection"/>
    <property type="evidence" value="ECO:0007669"/>
    <property type="project" value="TreeGrafter"/>
</dbReference>
<dbReference type="EMBL" id="CAEY01001163">
    <property type="status" value="NOT_ANNOTATED_CDS"/>
    <property type="molecule type" value="Genomic_DNA"/>
</dbReference>
<dbReference type="InterPro" id="IPR013783">
    <property type="entry name" value="Ig-like_fold"/>
</dbReference>
<feature type="domain" description="Ig-like" evidence="4">
    <location>
        <begin position="27"/>
        <end position="121"/>
    </location>
</feature>
<dbReference type="STRING" id="32264.T1L4S6"/>
<dbReference type="Proteomes" id="UP000015104">
    <property type="component" value="Unassembled WGS sequence"/>
</dbReference>
<organism evidence="5 6">
    <name type="scientific">Tetranychus urticae</name>
    <name type="common">Two-spotted spider mite</name>
    <dbReference type="NCBI Taxonomy" id="32264"/>
    <lineage>
        <taxon>Eukaryota</taxon>
        <taxon>Metazoa</taxon>
        <taxon>Ecdysozoa</taxon>
        <taxon>Arthropoda</taxon>
        <taxon>Chelicerata</taxon>
        <taxon>Arachnida</taxon>
        <taxon>Acari</taxon>
        <taxon>Acariformes</taxon>
        <taxon>Trombidiformes</taxon>
        <taxon>Prostigmata</taxon>
        <taxon>Eleutherengona</taxon>
        <taxon>Raphignathae</taxon>
        <taxon>Tetranychoidea</taxon>
        <taxon>Tetranychidae</taxon>
        <taxon>Tetranychus</taxon>
    </lineage>
</organism>
<dbReference type="PANTHER" id="PTHR12231:SF253">
    <property type="entry name" value="DPR-INTERACTING PROTEIN ETA, ISOFORM B-RELATED"/>
    <property type="match status" value="1"/>
</dbReference>
<accession>T1L4S6</accession>
<dbReference type="HOGENOM" id="CLU_1442811_0_0_1"/>
<evidence type="ECO:0000256" key="2">
    <source>
        <dbReference type="ARBA" id="ARBA00023157"/>
    </source>
</evidence>
<dbReference type="SUPFAM" id="SSF48726">
    <property type="entry name" value="Immunoglobulin"/>
    <property type="match status" value="1"/>
</dbReference>
<keyword evidence="6" id="KW-1185">Reference proteome</keyword>
<dbReference type="eggNOG" id="KOG3510">
    <property type="taxonomic scope" value="Eukaryota"/>
</dbReference>
<dbReference type="InterPro" id="IPR003599">
    <property type="entry name" value="Ig_sub"/>
</dbReference>
<dbReference type="PANTHER" id="PTHR12231">
    <property type="entry name" value="CTX-RELATED TYPE I TRANSMEMBRANE PROTEIN"/>
    <property type="match status" value="1"/>
</dbReference>
<dbReference type="InterPro" id="IPR051170">
    <property type="entry name" value="Neural/epithelial_adhesion"/>
</dbReference>
<keyword evidence="3" id="KW-0393">Immunoglobulin domain</keyword>
<dbReference type="AlphaFoldDB" id="T1L4S6"/>
<sequence length="188" mass="21166">MGAYLCIATNGVQPSVSHRIILNVHFPPMIWVPNQLIAASMGSDAVLICNTESSPKSINYWTKDDEDALISNDKYEIHTVERLYRAQMILKIKDISPNDFGTFKCYARNSLGSTEGSIKLYGITPFLLSIIFLSVPGIHSPGGKGARRDPTNARSRSSNGNLIIKLHFIKMFFEFSKKRKFRKNIVQR</sequence>
<dbReference type="EnsemblMetazoa" id="tetur40g00390.1">
    <property type="protein sequence ID" value="tetur40g00390.1"/>
    <property type="gene ID" value="tetur40g00390"/>
</dbReference>
<keyword evidence="1" id="KW-0677">Repeat</keyword>
<evidence type="ECO:0000256" key="3">
    <source>
        <dbReference type="ARBA" id="ARBA00023319"/>
    </source>
</evidence>
<dbReference type="InterPro" id="IPR007110">
    <property type="entry name" value="Ig-like_dom"/>
</dbReference>
<evidence type="ECO:0000259" key="4">
    <source>
        <dbReference type="PROSITE" id="PS50835"/>
    </source>
</evidence>
<dbReference type="Pfam" id="PF13927">
    <property type="entry name" value="Ig_3"/>
    <property type="match status" value="1"/>
</dbReference>
<evidence type="ECO:0000256" key="1">
    <source>
        <dbReference type="ARBA" id="ARBA00022737"/>
    </source>
</evidence>
<evidence type="ECO:0000313" key="6">
    <source>
        <dbReference type="Proteomes" id="UP000015104"/>
    </source>
</evidence>
<evidence type="ECO:0000313" key="5">
    <source>
        <dbReference type="EnsemblMetazoa" id="tetur40g00390.1"/>
    </source>
</evidence>
<reference evidence="6" key="1">
    <citation type="submission" date="2011-08" db="EMBL/GenBank/DDBJ databases">
        <authorList>
            <person name="Rombauts S."/>
        </authorList>
    </citation>
    <scope>NUCLEOTIDE SEQUENCE</scope>
    <source>
        <strain evidence="6">London</strain>
    </source>
</reference>
<protein>
    <recommendedName>
        <fullName evidence="4">Ig-like domain-containing protein</fullName>
    </recommendedName>
</protein>
<dbReference type="SMART" id="SM00409">
    <property type="entry name" value="IG"/>
    <property type="match status" value="1"/>
</dbReference>
<dbReference type="Gene3D" id="2.60.40.10">
    <property type="entry name" value="Immunoglobulins"/>
    <property type="match status" value="1"/>
</dbReference>
<name>T1L4S6_TETUR</name>
<proteinExistence type="predicted"/>
<dbReference type="PROSITE" id="PS50835">
    <property type="entry name" value="IG_LIKE"/>
    <property type="match status" value="1"/>
</dbReference>
<reference evidence="5" key="2">
    <citation type="submission" date="2015-06" db="UniProtKB">
        <authorList>
            <consortium name="EnsemblMetazoa"/>
        </authorList>
    </citation>
    <scope>IDENTIFICATION</scope>
</reference>
<keyword evidence="2" id="KW-1015">Disulfide bond</keyword>